<dbReference type="EMBL" id="MGDX01000032">
    <property type="protein sequence ID" value="OGL70282.1"/>
    <property type="molecule type" value="Genomic_DNA"/>
</dbReference>
<name>A0A1F7TWB5_9BACT</name>
<reference evidence="2 3" key="1">
    <citation type="journal article" date="2016" name="Nat. Commun.">
        <title>Thousands of microbial genomes shed light on interconnected biogeochemical processes in an aquifer system.</title>
        <authorList>
            <person name="Anantharaman K."/>
            <person name="Brown C.T."/>
            <person name="Hug L.A."/>
            <person name="Sharon I."/>
            <person name="Castelle C.J."/>
            <person name="Probst A.J."/>
            <person name="Thomas B.C."/>
            <person name="Singh A."/>
            <person name="Wilkins M.J."/>
            <person name="Karaoz U."/>
            <person name="Brodie E.L."/>
            <person name="Williams K.H."/>
            <person name="Hubbard S.S."/>
            <person name="Banfield J.F."/>
        </authorList>
    </citation>
    <scope>NUCLEOTIDE SEQUENCE [LARGE SCALE GENOMIC DNA]</scope>
</reference>
<evidence type="ECO:0000313" key="2">
    <source>
        <dbReference type="EMBL" id="OGL70282.1"/>
    </source>
</evidence>
<comment type="caution">
    <text evidence="2">The sequence shown here is derived from an EMBL/GenBank/DDBJ whole genome shotgun (WGS) entry which is preliminary data.</text>
</comment>
<feature type="signal peptide" evidence="1">
    <location>
        <begin position="1"/>
        <end position="23"/>
    </location>
</feature>
<gene>
    <name evidence="2" type="ORF">A3C17_00790</name>
</gene>
<evidence type="ECO:0000256" key="1">
    <source>
        <dbReference type="SAM" id="SignalP"/>
    </source>
</evidence>
<organism evidence="2 3">
    <name type="scientific">Candidatus Uhrbacteria bacterium RIFCSPHIGHO2_02_FULL_53_13</name>
    <dbReference type="NCBI Taxonomy" id="1802389"/>
    <lineage>
        <taxon>Bacteria</taxon>
        <taxon>Candidatus Uhriibacteriota</taxon>
    </lineage>
</organism>
<protein>
    <submittedName>
        <fullName evidence="2">Uncharacterized protein</fullName>
    </submittedName>
</protein>
<accession>A0A1F7TWB5</accession>
<dbReference type="AlphaFoldDB" id="A0A1F7TWB5"/>
<keyword evidence="1" id="KW-0732">Signal</keyword>
<evidence type="ECO:0000313" key="3">
    <source>
        <dbReference type="Proteomes" id="UP000177097"/>
    </source>
</evidence>
<proteinExistence type="predicted"/>
<sequence>MKNSFITLLASIVSVALPLSASALMSSSNFRIYGDELGGTGARSTSASYALYDTFGDVGGGRMSSTNYELLSGFQELSEHPTFSFSISNASIALGNLSTTAVASASHTISTSTNAYRGYSTSIVADGALRTSAIDVNGVSDGTVTAGNEEYGIALSGDDRAFADDRAPSTSAQTIASRTNWKNGAQTTVTYKASIDSATLVGSYTQVLTYTSVGNF</sequence>
<dbReference type="Proteomes" id="UP000177097">
    <property type="component" value="Unassembled WGS sequence"/>
</dbReference>
<feature type="chain" id="PRO_5009532919" evidence="1">
    <location>
        <begin position="24"/>
        <end position="216"/>
    </location>
</feature>